<reference evidence="1 2" key="1">
    <citation type="submission" date="2016-10" db="EMBL/GenBank/DDBJ databases">
        <authorList>
            <person name="de Groot N.N."/>
        </authorList>
    </citation>
    <scope>NUCLEOTIDE SEQUENCE [LARGE SCALE GENOMIC DNA]</scope>
    <source>
        <strain evidence="1 2">DSM 24677</strain>
    </source>
</reference>
<sequence>MGFDWAELLRLGLTRLGLRPHEFWALTPVELMLMLGPEARLRPMDKTGLQALLEAYPDKKERGKK</sequence>
<gene>
    <name evidence="1" type="ORF">SAMN05444486_102440</name>
</gene>
<dbReference type="InterPro" id="IPR011739">
    <property type="entry name" value="GTA_rcc01693"/>
</dbReference>
<dbReference type="EMBL" id="FNPR01000002">
    <property type="protein sequence ID" value="SDY49329.1"/>
    <property type="molecule type" value="Genomic_DNA"/>
</dbReference>
<evidence type="ECO:0000313" key="2">
    <source>
        <dbReference type="Proteomes" id="UP000199026"/>
    </source>
</evidence>
<dbReference type="Proteomes" id="UP000199026">
    <property type="component" value="Unassembled WGS sequence"/>
</dbReference>
<keyword evidence="2" id="KW-1185">Reference proteome</keyword>
<dbReference type="NCBIfam" id="TIGR02216">
    <property type="entry name" value="phage_TIGR02216"/>
    <property type="match status" value="1"/>
</dbReference>
<dbReference type="InterPro" id="IPR019056">
    <property type="entry name" value="Phage_TAC_6"/>
</dbReference>
<dbReference type="RefSeq" id="WP_089890251.1">
    <property type="nucleotide sequence ID" value="NZ_CALJFH010000012.1"/>
</dbReference>
<proteinExistence type="predicted"/>
<dbReference type="AlphaFoldDB" id="A0A1H3KBP1"/>
<dbReference type="GeneID" id="78124511"/>
<dbReference type="Pfam" id="PF09550">
    <property type="entry name" value="Phage_TAC_6"/>
    <property type="match status" value="1"/>
</dbReference>
<accession>A0A1H3KBP1</accession>
<organism evidence="1 2">
    <name type="scientific">Lentibacter algarum</name>
    <dbReference type="NCBI Taxonomy" id="576131"/>
    <lineage>
        <taxon>Bacteria</taxon>
        <taxon>Pseudomonadati</taxon>
        <taxon>Pseudomonadota</taxon>
        <taxon>Alphaproteobacteria</taxon>
        <taxon>Rhodobacterales</taxon>
        <taxon>Roseobacteraceae</taxon>
        <taxon>Lentibacter</taxon>
    </lineage>
</organism>
<name>A0A1H3KBP1_9RHOB</name>
<dbReference type="STRING" id="576131.SAMN05444486_102440"/>
<evidence type="ECO:0008006" key="3">
    <source>
        <dbReference type="Google" id="ProtNLM"/>
    </source>
</evidence>
<protein>
    <recommendedName>
        <fullName evidence="3">Phage tail assembly chaperone protein, TAC</fullName>
    </recommendedName>
</protein>
<dbReference type="OrthoDB" id="7582980at2"/>
<evidence type="ECO:0000313" key="1">
    <source>
        <dbReference type="EMBL" id="SDY49329.1"/>
    </source>
</evidence>